<gene>
    <name evidence="3" type="ORF">ACHIPV_26210</name>
    <name evidence="2" type="ORF">ACHIRB_26605</name>
</gene>
<dbReference type="Proteomes" id="UP001609176">
    <property type="component" value="Unassembled WGS sequence"/>
</dbReference>
<protein>
    <recommendedName>
        <fullName evidence="6">PASTA domain-containing protein</fullName>
    </recommendedName>
</protein>
<accession>A0ABW7KS98</accession>
<evidence type="ECO:0008006" key="6">
    <source>
        <dbReference type="Google" id="ProtNLM"/>
    </source>
</evidence>
<evidence type="ECO:0000313" key="5">
    <source>
        <dbReference type="Proteomes" id="UP001609219"/>
    </source>
</evidence>
<evidence type="ECO:0000313" key="3">
    <source>
        <dbReference type="EMBL" id="MFH5245345.1"/>
    </source>
</evidence>
<dbReference type="EMBL" id="JBIMSN010000133">
    <property type="protein sequence ID" value="MFH5232114.1"/>
    <property type="molecule type" value="Genomic_DNA"/>
</dbReference>
<feature type="compositionally biased region" description="Pro residues" evidence="1">
    <location>
        <begin position="150"/>
        <end position="166"/>
    </location>
</feature>
<organism evidence="3 4">
    <name type="scientific">Antrihabitans spumae</name>
    <dbReference type="NCBI Taxonomy" id="3373370"/>
    <lineage>
        <taxon>Bacteria</taxon>
        <taxon>Bacillati</taxon>
        <taxon>Actinomycetota</taxon>
        <taxon>Actinomycetes</taxon>
        <taxon>Mycobacteriales</taxon>
        <taxon>Nocardiaceae</taxon>
        <taxon>Antrihabitans</taxon>
    </lineage>
</organism>
<comment type="caution">
    <text evidence="3">The sequence shown here is derived from an EMBL/GenBank/DDBJ whole genome shotgun (WGS) entry which is preliminary data.</text>
</comment>
<name>A0ABW7KS98_9NOCA</name>
<feature type="compositionally biased region" description="Polar residues" evidence="1">
    <location>
        <begin position="129"/>
        <end position="147"/>
    </location>
</feature>
<evidence type="ECO:0000313" key="2">
    <source>
        <dbReference type="EMBL" id="MFH5232114.1"/>
    </source>
</evidence>
<feature type="region of interest" description="Disordered" evidence="1">
    <location>
        <begin position="129"/>
        <end position="166"/>
    </location>
</feature>
<evidence type="ECO:0000313" key="4">
    <source>
        <dbReference type="Proteomes" id="UP001609176"/>
    </source>
</evidence>
<proteinExistence type="predicted"/>
<dbReference type="EMBL" id="JBIMSP010000071">
    <property type="protein sequence ID" value="MFH5245345.1"/>
    <property type="molecule type" value="Genomic_DNA"/>
</dbReference>
<reference evidence="4 5" key="1">
    <citation type="submission" date="2024-10" db="EMBL/GenBank/DDBJ databases">
        <authorList>
            <person name="Riesco R."/>
        </authorList>
    </citation>
    <scope>NUCLEOTIDE SEQUENCE [LARGE SCALE GENOMIC DNA]</scope>
    <source>
        <strain evidence="3 4">NCIMB 15448</strain>
        <strain evidence="2 5">NCIMB 15450</strain>
    </source>
</reference>
<dbReference type="RefSeq" id="WP_395126187.1">
    <property type="nucleotide sequence ID" value="NZ_JBIMSN010000133.1"/>
</dbReference>
<evidence type="ECO:0000256" key="1">
    <source>
        <dbReference type="SAM" id="MobiDB-lite"/>
    </source>
</evidence>
<dbReference type="Gene3D" id="3.30.10.20">
    <property type="match status" value="1"/>
</dbReference>
<sequence>MVRRALTFTSRASVTAIALVNGGVGVVVAPGGRLLVVFVYEFTAGKISGIEVVTDPTRFAKLRNIKTIRIVRSKMVDAPGSGASNCRGVPLKRTVFAAAVATFCVLSAASCTSGDTETVRTETVTIPATQSEYSATPTATSKLETTTAPAPIPAPAPAPVPAPQPPVPAPAPASAIMPAVTCMILQTAQDVIQEAGVFFSRSDDATGAGRMQVMDRNWVVVAQTPAAGEPVGEAEAILSVVKIGEPGDCS</sequence>
<dbReference type="Proteomes" id="UP001609219">
    <property type="component" value="Unassembled WGS sequence"/>
</dbReference>
<keyword evidence="5" id="KW-1185">Reference proteome</keyword>